<gene>
    <name evidence="1" type="ORF">HDF22_005944</name>
</gene>
<accession>A0A841JVE9</accession>
<dbReference type="EMBL" id="JACHCA010000032">
    <property type="protein sequence ID" value="MBB6131791.1"/>
    <property type="molecule type" value="Genomic_DNA"/>
</dbReference>
<evidence type="ECO:0000313" key="1">
    <source>
        <dbReference type="EMBL" id="MBB6131791.1"/>
    </source>
</evidence>
<dbReference type="Proteomes" id="UP000548326">
    <property type="component" value="Unassembled WGS sequence"/>
</dbReference>
<proteinExistence type="predicted"/>
<protein>
    <submittedName>
        <fullName evidence="1">Uncharacterized protein</fullName>
    </submittedName>
</protein>
<evidence type="ECO:0000313" key="2">
    <source>
        <dbReference type="Proteomes" id="UP000548326"/>
    </source>
</evidence>
<comment type="caution">
    <text evidence="1">The sequence shown here is derived from an EMBL/GenBank/DDBJ whole genome shotgun (WGS) entry which is preliminary data.</text>
</comment>
<dbReference type="AlphaFoldDB" id="A0A841JVE9"/>
<reference evidence="1 2" key="1">
    <citation type="submission" date="2020-08" db="EMBL/GenBank/DDBJ databases">
        <title>Genomic Encyclopedia of Type Strains, Phase IV (KMG-V): Genome sequencing to study the core and pangenomes of soil and plant-associated prokaryotes.</title>
        <authorList>
            <person name="Whitman W."/>
        </authorList>
    </citation>
    <scope>NUCLEOTIDE SEQUENCE [LARGE SCALE GENOMIC DNA]</scope>
    <source>
        <strain evidence="1 2">MP601</strain>
    </source>
</reference>
<organism evidence="1 2">
    <name type="scientific">Mucilaginibacter lappiensis</name>
    <dbReference type="NCBI Taxonomy" id="354630"/>
    <lineage>
        <taxon>Bacteria</taxon>
        <taxon>Pseudomonadati</taxon>
        <taxon>Bacteroidota</taxon>
        <taxon>Sphingobacteriia</taxon>
        <taxon>Sphingobacteriales</taxon>
        <taxon>Sphingobacteriaceae</taxon>
        <taxon>Mucilaginibacter</taxon>
    </lineage>
</organism>
<dbReference type="RefSeq" id="WP_183590191.1">
    <property type="nucleotide sequence ID" value="NZ_JACHCA010000032.1"/>
</dbReference>
<name>A0A841JVE9_9SPHI</name>
<sequence length="108" mass="11985">MGEIAEMMINGILDANGEFTGNDYGHPVYPKGWFGKKVESSSPKVARVKNFLSIRGIAQGESQKDILKAYANHVGIERPTNHACSNWPTFKAFVDQKIGYVKPSKQNK</sequence>